<protein>
    <recommendedName>
        <fullName evidence="4">RacO protein</fullName>
    </recommendedName>
</protein>
<accession>A0A561VMG1</accession>
<name>A0A561VMG1_ACTTI</name>
<reference evidence="2 3" key="1">
    <citation type="submission" date="2019-06" db="EMBL/GenBank/DDBJ databases">
        <title>Sequencing the genomes of 1000 actinobacteria strains.</title>
        <authorList>
            <person name="Klenk H.-P."/>
        </authorList>
    </citation>
    <scope>NUCLEOTIDE SEQUENCE [LARGE SCALE GENOMIC DNA]</scope>
    <source>
        <strain evidence="2 3">DSM 43866</strain>
    </source>
</reference>
<keyword evidence="3" id="KW-1185">Reference proteome</keyword>
<gene>
    <name evidence="2" type="ORF">FHX34_105650</name>
</gene>
<proteinExistence type="predicted"/>
<feature type="compositionally biased region" description="Polar residues" evidence="1">
    <location>
        <begin position="228"/>
        <end position="238"/>
    </location>
</feature>
<comment type="caution">
    <text evidence="2">The sequence shown here is derived from an EMBL/GenBank/DDBJ whole genome shotgun (WGS) entry which is preliminary data.</text>
</comment>
<evidence type="ECO:0000313" key="3">
    <source>
        <dbReference type="Proteomes" id="UP000320239"/>
    </source>
</evidence>
<dbReference type="AlphaFoldDB" id="A0A561VMG1"/>
<dbReference type="EMBL" id="VIWY01000005">
    <property type="protein sequence ID" value="TWG12782.1"/>
    <property type="molecule type" value="Genomic_DNA"/>
</dbReference>
<evidence type="ECO:0000313" key="2">
    <source>
        <dbReference type="EMBL" id="TWG12782.1"/>
    </source>
</evidence>
<dbReference type="Pfam" id="PF19691">
    <property type="entry name" value="DUF6192"/>
    <property type="match status" value="1"/>
</dbReference>
<dbReference type="Proteomes" id="UP000320239">
    <property type="component" value="Unassembled WGS sequence"/>
</dbReference>
<organism evidence="2 3">
    <name type="scientific">Actinoplanes teichomyceticus</name>
    <dbReference type="NCBI Taxonomy" id="1867"/>
    <lineage>
        <taxon>Bacteria</taxon>
        <taxon>Bacillati</taxon>
        <taxon>Actinomycetota</taxon>
        <taxon>Actinomycetes</taxon>
        <taxon>Micromonosporales</taxon>
        <taxon>Micromonosporaceae</taxon>
        <taxon>Actinoplanes</taxon>
    </lineage>
</organism>
<evidence type="ECO:0000256" key="1">
    <source>
        <dbReference type="SAM" id="MobiDB-lite"/>
    </source>
</evidence>
<dbReference type="OrthoDB" id="4569910at2"/>
<dbReference type="RefSeq" id="WP_122978687.1">
    <property type="nucleotide sequence ID" value="NZ_BOMX01000088.1"/>
</dbReference>
<feature type="region of interest" description="Disordered" evidence="1">
    <location>
        <begin position="228"/>
        <end position="250"/>
    </location>
</feature>
<sequence>MPAMIGNVTQARYDEIVTECRKLLQEHARIQFRMGEWALKIEPMRPYGGAHPALSEEMVTVSQALAMFAEDIGAAATTVKKWRWVASRWPREHRRVDASFTVHTILAEIPDAQQRFAAIAQPPLIARTGERRWSPDDARRRVGNRVARPESVEEKVVAVHDLVRDEKVASRVAADLLRRPDVAFKAMSETTVQEKVMAAQELVRDEEVASQIATNLLRRPEVAARAMTDSTARHQVNRAQVDRSRQGAEVVRQRTPALQQVQHTAEFLDLVGACAQFVASAGRIVPGLRGQNYTDDEKATVQRNVARVRAAADWIEGAVATGQVTPEEGLARLLRGE</sequence>
<dbReference type="InterPro" id="IPR045683">
    <property type="entry name" value="DUF6192"/>
</dbReference>
<evidence type="ECO:0008006" key="4">
    <source>
        <dbReference type="Google" id="ProtNLM"/>
    </source>
</evidence>